<protein>
    <submittedName>
        <fullName evidence="1">Uncharacterized protein</fullName>
    </submittedName>
</protein>
<dbReference type="EMBL" id="JBHSBB010000010">
    <property type="protein sequence ID" value="MFC4032552.1"/>
    <property type="molecule type" value="Genomic_DNA"/>
</dbReference>
<accession>A0ABV8HNS0</accession>
<name>A0ABV8HNS0_9ACTN</name>
<sequence>MDQKTSQTTTTQSTTTCARCGHTAEGLPLTWVCSVENGGRLYFCDDCARKHLRGIEGRLDSARW</sequence>
<comment type="caution">
    <text evidence="1">The sequence shown here is derived from an EMBL/GenBank/DDBJ whole genome shotgun (WGS) entry which is preliminary data.</text>
</comment>
<evidence type="ECO:0000313" key="1">
    <source>
        <dbReference type="EMBL" id="MFC4032552.1"/>
    </source>
</evidence>
<evidence type="ECO:0000313" key="2">
    <source>
        <dbReference type="Proteomes" id="UP001595765"/>
    </source>
</evidence>
<gene>
    <name evidence="1" type="ORF">ACFO3J_13800</name>
</gene>
<dbReference type="RefSeq" id="WP_386429591.1">
    <property type="nucleotide sequence ID" value="NZ_JBHSBB010000010.1"/>
</dbReference>
<organism evidence="1 2">
    <name type="scientific">Streptomyces polygonati</name>
    <dbReference type="NCBI Taxonomy" id="1617087"/>
    <lineage>
        <taxon>Bacteria</taxon>
        <taxon>Bacillati</taxon>
        <taxon>Actinomycetota</taxon>
        <taxon>Actinomycetes</taxon>
        <taxon>Kitasatosporales</taxon>
        <taxon>Streptomycetaceae</taxon>
        <taxon>Streptomyces</taxon>
    </lineage>
</organism>
<keyword evidence="2" id="KW-1185">Reference proteome</keyword>
<dbReference type="Proteomes" id="UP001595765">
    <property type="component" value="Unassembled WGS sequence"/>
</dbReference>
<reference evidence="2" key="1">
    <citation type="journal article" date="2019" name="Int. J. Syst. Evol. Microbiol.">
        <title>The Global Catalogue of Microorganisms (GCM) 10K type strain sequencing project: providing services to taxonomists for standard genome sequencing and annotation.</title>
        <authorList>
            <consortium name="The Broad Institute Genomics Platform"/>
            <consortium name="The Broad Institute Genome Sequencing Center for Infectious Disease"/>
            <person name="Wu L."/>
            <person name="Ma J."/>
        </authorList>
    </citation>
    <scope>NUCLEOTIDE SEQUENCE [LARGE SCALE GENOMIC DNA]</scope>
    <source>
        <strain evidence="2">CGMCC 4.7237</strain>
    </source>
</reference>
<proteinExistence type="predicted"/>